<proteinExistence type="predicted"/>
<evidence type="ECO:0000256" key="1">
    <source>
        <dbReference type="SAM" id="MobiDB-lite"/>
    </source>
</evidence>
<keyword evidence="3" id="KW-1185">Reference proteome</keyword>
<dbReference type="AlphaFoldDB" id="A0AAE1GXN2"/>
<reference evidence="2" key="2">
    <citation type="journal article" date="2023" name="BMC Genomics">
        <title>Pest status, molecular evolution, and epigenetic factors derived from the genome assembly of Frankliniella fusca, a thysanopteran phytovirus vector.</title>
        <authorList>
            <person name="Catto M.A."/>
            <person name="Labadie P.E."/>
            <person name="Jacobson A.L."/>
            <person name="Kennedy G.G."/>
            <person name="Srinivasan R."/>
            <person name="Hunt B.G."/>
        </authorList>
    </citation>
    <scope>NUCLEOTIDE SEQUENCE</scope>
    <source>
        <strain evidence="2">PL_HMW_Pooled</strain>
    </source>
</reference>
<accession>A0AAE1GXN2</accession>
<feature type="region of interest" description="Disordered" evidence="1">
    <location>
        <begin position="90"/>
        <end position="131"/>
    </location>
</feature>
<evidence type="ECO:0000313" key="3">
    <source>
        <dbReference type="Proteomes" id="UP001219518"/>
    </source>
</evidence>
<comment type="caution">
    <text evidence="2">The sequence shown here is derived from an EMBL/GenBank/DDBJ whole genome shotgun (WGS) entry which is preliminary data.</text>
</comment>
<organism evidence="2 3">
    <name type="scientific">Frankliniella fusca</name>
    <dbReference type="NCBI Taxonomy" id="407009"/>
    <lineage>
        <taxon>Eukaryota</taxon>
        <taxon>Metazoa</taxon>
        <taxon>Ecdysozoa</taxon>
        <taxon>Arthropoda</taxon>
        <taxon>Hexapoda</taxon>
        <taxon>Insecta</taxon>
        <taxon>Pterygota</taxon>
        <taxon>Neoptera</taxon>
        <taxon>Paraneoptera</taxon>
        <taxon>Thysanoptera</taxon>
        <taxon>Terebrantia</taxon>
        <taxon>Thripoidea</taxon>
        <taxon>Thripidae</taxon>
        <taxon>Frankliniella</taxon>
    </lineage>
</organism>
<name>A0AAE1GXN2_9NEOP</name>
<evidence type="ECO:0000313" key="2">
    <source>
        <dbReference type="EMBL" id="KAK3911215.1"/>
    </source>
</evidence>
<dbReference type="EMBL" id="JAHWGI010000252">
    <property type="protein sequence ID" value="KAK3911215.1"/>
    <property type="molecule type" value="Genomic_DNA"/>
</dbReference>
<reference evidence="2" key="1">
    <citation type="submission" date="2021-07" db="EMBL/GenBank/DDBJ databases">
        <authorList>
            <person name="Catto M.A."/>
            <person name="Jacobson A."/>
            <person name="Kennedy G."/>
            <person name="Labadie P."/>
            <person name="Hunt B.G."/>
            <person name="Srinivasan R."/>
        </authorList>
    </citation>
    <scope>NUCLEOTIDE SEQUENCE</scope>
    <source>
        <strain evidence="2">PL_HMW_Pooled</strain>
        <tissue evidence="2">Head</tissue>
    </source>
</reference>
<gene>
    <name evidence="2" type="ORF">KUF71_021024</name>
</gene>
<sequence length="131" mass="14242">MSHIEEYYVQQAQTGSGMGYFAGSSTQKGAGIGSLLGGLFRSIFPILETRCQCGREALRAGSHILADAASGDVPLNTSLKQHLSEAGRNLVSRMSGNGIKRRKTEVYFQSLREPRTGKTQKRSKPDPGHIF</sequence>
<dbReference type="Proteomes" id="UP001219518">
    <property type="component" value="Unassembled WGS sequence"/>
</dbReference>
<protein>
    <submittedName>
        <fullName evidence="2">4-alpha-glucanotransferase DPE2</fullName>
    </submittedName>
</protein>